<sequence length="51" mass="5763">MVSSFIHETSARNIKLQMNTRAIRSRFVELLSDSNVRPAWVVSINNTTTIG</sequence>
<evidence type="ECO:0000313" key="1">
    <source>
        <dbReference type="EMBL" id="JAD88522.1"/>
    </source>
</evidence>
<accession>A0A0A9DXP6</accession>
<reference evidence="1" key="1">
    <citation type="submission" date="2014-09" db="EMBL/GenBank/DDBJ databases">
        <authorList>
            <person name="Magalhaes I.L.F."/>
            <person name="Oliveira U."/>
            <person name="Santos F.R."/>
            <person name="Vidigal T.H.D.A."/>
            <person name="Brescovit A.D."/>
            <person name="Santos A.J."/>
        </authorList>
    </citation>
    <scope>NUCLEOTIDE SEQUENCE</scope>
    <source>
        <tissue evidence="1">Shoot tissue taken approximately 20 cm above the soil surface</tissue>
    </source>
</reference>
<dbReference type="AlphaFoldDB" id="A0A0A9DXP6"/>
<name>A0A0A9DXP6_ARUDO</name>
<dbReference type="EMBL" id="GBRH01209373">
    <property type="protein sequence ID" value="JAD88522.1"/>
    <property type="molecule type" value="Transcribed_RNA"/>
</dbReference>
<protein>
    <submittedName>
        <fullName evidence="1">Uncharacterized protein</fullName>
    </submittedName>
</protein>
<reference evidence="1" key="2">
    <citation type="journal article" date="2015" name="Data Brief">
        <title>Shoot transcriptome of the giant reed, Arundo donax.</title>
        <authorList>
            <person name="Barrero R.A."/>
            <person name="Guerrero F.D."/>
            <person name="Moolhuijzen P."/>
            <person name="Goolsby J.A."/>
            <person name="Tidwell J."/>
            <person name="Bellgard S.E."/>
            <person name="Bellgard M.I."/>
        </authorList>
    </citation>
    <scope>NUCLEOTIDE SEQUENCE</scope>
    <source>
        <tissue evidence="1">Shoot tissue taken approximately 20 cm above the soil surface</tissue>
    </source>
</reference>
<organism evidence="1">
    <name type="scientific">Arundo donax</name>
    <name type="common">Giant reed</name>
    <name type="synonym">Donax arundinaceus</name>
    <dbReference type="NCBI Taxonomy" id="35708"/>
    <lineage>
        <taxon>Eukaryota</taxon>
        <taxon>Viridiplantae</taxon>
        <taxon>Streptophyta</taxon>
        <taxon>Embryophyta</taxon>
        <taxon>Tracheophyta</taxon>
        <taxon>Spermatophyta</taxon>
        <taxon>Magnoliopsida</taxon>
        <taxon>Liliopsida</taxon>
        <taxon>Poales</taxon>
        <taxon>Poaceae</taxon>
        <taxon>PACMAD clade</taxon>
        <taxon>Arundinoideae</taxon>
        <taxon>Arundineae</taxon>
        <taxon>Arundo</taxon>
    </lineage>
</organism>
<proteinExistence type="predicted"/>